<dbReference type="InterPro" id="IPR016032">
    <property type="entry name" value="Sig_transdc_resp-reg_C-effctor"/>
</dbReference>
<dbReference type="SUPFAM" id="SSF46894">
    <property type="entry name" value="C-terminal effector domain of the bipartite response regulators"/>
    <property type="match status" value="1"/>
</dbReference>
<gene>
    <name evidence="5" type="ORF">BGL_2c22670</name>
</gene>
<evidence type="ECO:0000313" key="5">
    <source>
        <dbReference type="EMBL" id="AJK50326.1"/>
    </source>
</evidence>
<keyword evidence="6" id="KW-1185">Reference proteome</keyword>
<evidence type="ECO:0000256" key="1">
    <source>
        <dbReference type="ARBA" id="ARBA00023125"/>
    </source>
</evidence>
<dbReference type="NCBIfam" id="TIGR00229">
    <property type="entry name" value="sensory_box"/>
    <property type="match status" value="2"/>
</dbReference>
<dbReference type="InterPro" id="IPR000014">
    <property type="entry name" value="PAS"/>
</dbReference>
<dbReference type="SMART" id="SM00421">
    <property type="entry name" value="HTH_LUXR"/>
    <property type="match status" value="1"/>
</dbReference>
<dbReference type="CDD" id="cd06170">
    <property type="entry name" value="LuxR_C_like"/>
    <property type="match status" value="1"/>
</dbReference>
<feature type="domain" description="PAS" evidence="4">
    <location>
        <begin position="297"/>
        <end position="343"/>
    </location>
</feature>
<dbReference type="PANTHER" id="PTHR43214">
    <property type="entry name" value="TWO-COMPONENT RESPONSE REGULATOR"/>
    <property type="match status" value="1"/>
</dbReference>
<name>A0A0B6SDN0_BURPL</name>
<sequence length="549" mass="60646">MSRIPLVSGLARRSNRMHLSMTQPANEYQPAPADEQALKTHTDRRQLHQIIAGLTEGVILVEPDQRIVWANEAALAMHGVATLAELGADVTEYRERFRLRDTNHDPVRQGQYPIDRVISGEQFSDVTVEVESAADESQRWVHRIRSLVLTNAAGEPDCLALVLHDATEWASAEQRFERTFNANPAPAAICRLSDFRYVKVNQGFLDMTRHALDDVIGRSVYELDVFDRAERRELAIERLGDGMTIPPMEALLRTADGGDHAVIVAGQPIDMGDDACMLFTFTDLQPRRQAETALRQSEERFAKAFRMAPVAMAMLTAGRFEILDLNDAFVAMTGHEQGELLGRAADEIGLWADPGALREIAAALEGEAVVRMRDVQVTTRDGDLRDCVVSADAVAIHGQDCILIALLDISERKRTEMELVQAIETAMQDASWFSRTLIEKLANVRHAKAPDAGGQLADLTARERDVFDLLCHGLPDKEIANRLGLAPNTVRNHVATIYTKLDVHSRGEAIVWARERGIVGADPAAGSADDAVPRSASKSGRTPRRPARR</sequence>
<dbReference type="Pfam" id="PF00196">
    <property type="entry name" value="GerE"/>
    <property type="match status" value="1"/>
</dbReference>
<dbReference type="GO" id="GO:0003677">
    <property type="term" value="F:DNA binding"/>
    <property type="evidence" value="ECO:0007669"/>
    <property type="project" value="UniProtKB-KW"/>
</dbReference>
<proteinExistence type="predicted"/>
<dbReference type="PRINTS" id="PR00038">
    <property type="entry name" value="HTHLUXR"/>
</dbReference>
<evidence type="ECO:0000313" key="6">
    <source>
        <dbReference type="Proteomes" id="UP000031838"/>
    </source>
</evidence>
<dbReference type="PROSITE" id="PS50043">
    <property type="entry name" value="HTH_LUXR_2"/>
    <property type="match status" value="1"/>
</dbReference>
<dbReference type="SUPFAM" id="SSF55785">
    <property type="entry name" value="PYP-like sensor domain (PAS domain)"/>
    <property type="match status" value="3"/>
</dbReference>
<evidence type="ECO:0000256" key="2">
    <source>
        <dbReference type="SAM" id="MobiDB-lite"/>
    </source>
</evidence>
<dbReference type="Pfam" id="PF13188">
    <property type="entry name" value="PAS_8"/>
    <property type="match status" value="3"/>
</dbReference>
<dbReference type="InterPro" id="IPR039420">
    <property type="entry name" value="WalR-like"/>
</dbReference>
<dbReference type="HOGENOM" id="CLU_537128_0_0_4"/>
<dbReference type="Gene3D" id="3.30.450.20">
    <property type="entry name" value="PAS domain"/>
    <property type="match status" value="3"/>
</dbReference>
<evidence type="ECO:0000259" key="4">
    <source>
        <dbReference type="PROSITE" id="PS50112"/>
    </source>
</evidence>
<dbReference type="Gene3D" id="1.10.10.10">
    <property type="entry name" value="Winged helix-like DNA-binding domain superfamily/Winged helix DNA-binding domain"/>
    <property type="match status" value="1"/>
</dbReference>
<dbReference type="CDD" id="cd00130">
    <property type="entry name" value="PAS"/>
    <property type="match status" value="2"/>
</dbReference>
<dbReference type="SMART" id="SM00091">
    <property type="entry name" value="PAS"/>
    <property type="match status" value="3"/>
</dbReference>
<accession>A0A0B6SDN0</accession>
<dbReference type="PROSITE" id="PS50112">
    <property type="entry name" value="PAS"/>
    <property type="match status" value="1"/>
</dbReference>
<dbReference type="PANTHER" id="PTHR43214:SF38">
    <property type="entry name" value="NITRATE_NITRITE RESPONSE REGULATOR PROTEIN NARL"/>
    <property type="match status" value="1"/>
</dbReference>
<keyword evidence="1" id="KW-0238">DNA-binding</keyword>
<reference evidence="6" key="1">
    <citation type="submission" date="2011-03" db="EMBL/GenBank/DDBJ databases">
        <authorList>
            <person name="Voget S."/>
            <person name="Streit W.R."/>
            <person name="Jaeger K.E."/>
            <person name="Daniel R."/>
        </authorList>
    </citation>
    <scope>NUCLEOTIDE SEQUENCE [LARGE SCALE GENOMIC DNA]</scope>
    <source>
        <strain evidence="6">PG1</strain>
    </source>
</reference>
<dbReference type="AlphaFoldDB" id="A0A0B6SDN0"/>
<evidence type="ECO:0000259" key="3">
    <source>
        <dbReference type="PROSITE" id="PS50043"/>
    </source>
</evidence>
<feature type="domain" description="HTH luxR-type" evidence="3">
    <location>
        <begin position="452"/>
        <end position="517"/>
    </location>
</feature>
<dbReference type="KEGG" id="bgp:BGL_2c22670"/>
<dbReference type="GO" id="GO:0006355">
    <property type="term" value="P:regulation of DNA-templated transcription"/>
    <property type="evidence" value="ECO:0007669"/>
    <property type="project" value="InterPro"/>
</dbReference>
<dbReference type="EMBL" id="CP002581">
    <property type="protein sequence ID" value="AJK50326.1"/>
    <property type="molecule type" value="Genomic_DNA"/>
</dbReference>
<organism evidence="5 6">
    <name type="scientific">Burkholderia plantarii</name>
    <dbReference type="NCBI Taxonomy" id="41899"/>
    <lineage>
        <taxon>Bacteria</taxon>
        <taxon>Pseudomonadati</taxon>
        <taxon>Pseudomonadota</taxon>
        <taxon>Betaproteobacteria</taxon>
        <taxon>Burkholderiales</taxon>
        <taxon>Burkholderiaceae</taxon>
        <taxon>Burkholderia</taxon>
    </lineage>
</organism>
<feature type="region of interest" description="Disordered" evidence="2">
    <location>
        <begin position="521"/>
        <end position="549"/>
    </location>
</feature>
<dbReference type="InterPro" id="IPR000792">
    <property type="entry name" value="Tscrpt_reg_LuxR_C"/>
</dbReference>
<feature type="compositionally biased region" description="Low complexity" evidence="2">
    <location>
        <begin position="521"/>
        <end position="530"/>
    </location>
</feature>
<dbReference type="InterPro" id="IPR035965">
    <property type="entry name" value="PAS-like_dom_sf"/>
</dbReference>
<dbReference type="InterPro" id="IPR036388">
    <property type="entry name" value="WH-like_DNA-bd_sf"/>
</dbReference>
<dbReference type="Proteomes" id="UP000031838">
    <property type="component" value="Chromosome 2"/>
</dbReference>
<reference evidence="5 6" key="2">
    <citation type="journal article" date="2016" name="Appl. Microbiol. Biotechnol.">
        <title>Mutations improving production and secretion of extracellular lipase by Burkholderia glumae PG1.</title>
        <authorList>
            <person name="Knapp A."/>
            <person name="Voget S."/>
            <person name="Gao R."/>
            <person name="Zaburannyi N."/>
            <person name="Krysciak D."/>
            <person name="Breuer M."/>
            <person name="Hauer B."/>
            <person name="Streit W.R."/>
            <person name="Muller R."/>
            <person name="Daniel R."/>
            <person name="Jaeger K.E."/>
        </authorList>
    </citation>
    <scope>NUCLEOTIDE SEQUENCE [LARGE SCALE GENOMIC DNA]</scope>
    <source>
        <strain evidence="5 6">PG1</strain>
    </source>
</reference>
<protein>
    <submittedName>
        <fullName evidence="5">Transcriptional regulator LuxR family</fullName>
    </submittedName>
</protein>